<protein>
    <submittedName>
        <fullName evidence="1">Uncharacterized protein</fullName>
    </submittedName>
</protein>
<comment type="caution">
    <text evidence="1">The sequence shown here is derived from an EMBL/GenBank/DDBJ whole genome shotgun (WGS) entry which is preliminary data.</text>
</comment>
<evidence type="ECO:0000313" key="1">
    <source>
        <dbReference type="EMBL" id="GIJ57540.1"/>
    </source>
</evidence>
<sequence length="42" mass="4455">MLLSLIDAGELPGTARIVAAGTRLRAAGAFAPMPTDRPHWRP</sequence>
<accession>A0A8J3Z954</accession>
<gene>
    <name evidence="1" type="ORF">Vau01_050560</name>
</gene>
<dbReference type="EMBL" id="BOPG01000032">
    <property type="protein sequence ID" value="GIJ57540.1"/>
    <property type="molecule type" value="Genomic_DNA"/>
</dbReference>
<reference evidence="1" key="1">
    <citation type="submission" date="2021-01" db="EMBL/GenBank/DDBJ databases">
        <title>Whole genome shotgun sequence of Virgisporangium aurantiacum NBRC 16421.</title>
        <authorList>
            <person name="Komaki H."/>
            <person name="Tamura T."/>
        </authorList>
    </citation>
    <scope>NUCLEOTIDE SEQUENCE</scope>
    <source>
        <strain evidence="1">NBRC 16421</strain>
    </source>
</reference>
<dbReference type="Proteomes" id="UP000612585">
    <property type="component" value="Unassembled WGS sequence"/>
</dbReference>
<evidence type="ECO:0000313" key="2">
    <source>
        <dbReference type="Proteomes" id="UP000612585"/>
    </source>
</evidence>
<organism evidence="1 2">
    <name type="scientific">Virgisporangium aurantiacum</name>
    <dbReference type="NCBI Taxonomy" id="175570"/>
    <lineage>
        <taxon>Bacteria</taxon>
        <taxon>Bacillati</taxon>
        <taxon>Actinomycetota</taxon>
        <taxon>Actinomycetes</taxon>
        <taxon>Micromonosporales</taxon>
        <taxon>Micromonosporaceae</taxon>
        <taxon>Virgisporangium</taxon>
    </lineage>
</organism>
<dbReference type="RefSeq" id="WP_275423956.1">
    <property type="nucleotide sequence ID" value="NZ_BOPG01000032.1"/>
</dbReference>
<dbReference type="AlphaFoldDB" id="A0A8J3Z954"/>
<proteinExistence type="predicted"/>
<name>A0A8J3Z954_9ACTN</name>
<keyword evidence="2" id="KW-1185">Reference proteome</keyword>